<dbReference type="CDD" id="cd15798">
    <property type="entry name" value="PMEI-like_3"/>
    <property type="match status" value="1"/>
</dbReference>
<evidence type="ECO:0000259" key="13">
    <source>
        <dbReference type="SMART" id="SM00856"/>
    </source>
</evidence>
<evidence type="ECO:0000256" key="2">
    <source>
        <dbReference type="ARBA" id="ARBA00005184"/>
    </source>
</evidence>
<dbReference type="AlphaFoldDB" id="A0A218WRR1"/>
<dbReference type="SUPFAM" id="SSF101148">
    <property type="entry name" value="Plant invertase/pectin methylesterase inhibitor"/>
    <property type="match status" value="1"/>
</dbReference>
<dbReference type="GO" id="GO:0004857">
    <property type="term" value="F:enzyme inhibitor activity"/>
    <property type="evidence" value="ECO:0007669"/>
    <property type="project" value="InterPro"/>
</dbReference>
<dbReference type="InterPro" id="IPR033131">
    <property type="entry name" value="Pectinesterase_Asp_AS"/>
</dbReference>
<dbReference type="GO" id="GO:0045490">
    <property type="term" value="P:pectin catabolic process"/>
    <property type="evidence" value="ECO:0007669"/>
    <property type="project" value="UniProtKB-UniRule"/>
</dbReference>
<dbReference type="PANTHER" id="PTHR31707">
    <property type="entry name" value="PECTINESTERASE"/>
    <property type="match status" value="1"/>
</dbReference>
<keyword evidence="10" id="KW-0961">Cell wall biogenesis/degradation</keyword>
<evidence type="ECO:0000256" key="1">
    <source>
        <dbReference type="ARBA" id="ARBA00004191"/>
    </source>
</evidence>
<dbReference type="EC" id="3.1.1.11" evidence="5 12"/>
<reference evidence="15" key="1">
    <citation type="journal article" date="2017" name="Plant J.">
        <title>The pomegranate (Punica granatum L.) genome and the genomics of punicalagin biosynthesis.</title>
        <authorList>
            <person name="Qin G."/>
            <person name="Xu C."/>
            <person name="Ming R."/>
            <person name="Tang H."/>
            <person name="Guyot R."/>
            <person name="Kramer E.M."/>
            <person name="Hu Y."/>
            <person name="Yi X."/>
            <person name="Qi Y."/>
            <person name="Xu X."/>
            <person name="Gao Z."/>
            <person name="Pan H."/>
            <person name="Jian J."/>
            <person name="Tian Y."/>
            <person name="Yue Z."/>
            <person name="Xu Y."/>
        </authorList>
    </citation>
    <scope>NUCLEOTIDE SEQUENCE [LARGE SCALE GENOMIC DNA]</scope>
    <source>
        <strain evidence="15">cv. Dabenzi</strain>
    </source>
</reference>
<name>A0A218WRR1_PUNGR</name>
<evidence type="ECO:0000313" key="15">
    <source>
        <dbReference type="Proteomes" id="UP000197138"/>
    </source>
</evidence>
<accession>A0A218WRR1</accession>
<comment type="catalytic activity">
    <reaction evidence="12">
        <text>[(1-&gt;4)-alpha-D-galacturonosyl methyl ester](n) + n H2O = [(1-&gt;4)-alpha-D-galacturonosyl](n) + n methanol + n H(+)</text>
        <dbReference type="Rhea" id="RHEA:22380"/>
        <dbReference type="Rhea" id="RHEA-COMP:14570"/>
        <dbReference type="Rhea" id="RHEA-COMP:14573"/>
        <dbReference type="ChEBI" id="CHEBI:15377"/>
        <dbReference type="ChEBI" id="CHEBI:15378"/>
        <dbReference type="ChEBI" id="CHEBI:17790"/>
        <dbReference type="ChEBI" id="CHEBI:140522"/>
        <dbReference type="ChEBI" id="CHEBI:140523"/>
        <dbReference type="EC" id="3.1.1.11"/>
    </reaction>
</comment>
<protein>
    <recommendedName>
        <fullName evidence="5 12">Pectinesterase</fullName>
        <ecNumber evidence="5 12">3.1.1.11</ecNumber>
    </recommendedName>
</protein>
<dbReference type="Proteomes" id="UP000197138">
    <property type="component" value="Unassembled WGS sequence"/>
</dbReference>
<dbReference type="Gene3D" id="2.160.20.10">
    <property type="entry name" value="Single-stranded right-handed beta-helix, Pectin lyase-like"/>
    <property type="match status" value="1"/>
</dbReference>
<gene>
    <name evidence="14" type="ORF">CDL15_Pgr021629</name>
</gene>
<dbReference type="Pfam" id="PF04043">
    <property type="entry name" value="PMEI"/>
    <property type="match status" value="1"/>
</dbReference>
<dbReference type="SUPFAM" id="SSF51126">
    <property type="entry name" value="Pectin lyase-like"/>
    <property type="match status" value="1"/>
</dbReference>
<keyword evidence="9 12" id="KW-0063">Aspartyl esterase</keyword>
<dbReference type="SMART" id="SM00856">
    <property type="entry name" value="PMEI"/>
    <property type="match status" value="1"/>
</dbReference>
<evidence type="ECO:0000256" key="12">
    <source>
        <dbReference type="RuleBase" id="RU000589"/>
    </source>
</evidence>
<comment type="similarity">
    <text evidence="3">In the N-terminal section; belongs to the PMEI family.</text>
</comment>
<dbReference type="PROSITE" id="PS00503">
    <property type="entry name" value="PECTINESTERASE_2"/>
    <property type="match status" value="1"/>
</dbReference>
<dbReference type="GO" id="GO:0042545">
    <property type="term" value="P:cell wall modification"/>
    <property type="evidence" value="ECO:0007669"/>
    <property type="project" value="UniProtKB-UniRule"/>
</dbReference>
<dbReference type="EMBL" id="MTKT01003240">
    <property type="protein sequence ID" value="OWM75465.1"/>
    <property type="molecule type" value="Genomic_DNA"/>
</dbReference>
<comment type="similarity">
    <text evidence="4">In the C-terminal section; belongs to the pectinesterase family.</text>
</comment>
<feature type="domain" description="Pectinesterase inhibitor" evidence="13">
    <location>
        <begin position="40"/>
        <end position="191"/>
    </location>
</feature>
<dbReference type="InterPro" id="IPR000070">
    <property type="entry name" value="Pectinesterase_cat"/>
</dbReference>
<dbReference type="InterPro" id="IPR035513">
    <property type="entry name" value="Invertase/methylesterase_inhib"/>
</dbReference>
<organism evidence="14 15">
    <name type="scientific">Punica granatum</name>
    <name type="common">Pomegranate</name>
    <dbReference type="NCBI Taxonomy" id="22663"/>
    <lineage>
        <taxon>Eukaryota</taxon>
        <taxon>Viridiplantae</taxon>
        <taxon>Streptophyta</taxon>
        <taxon>Embryophyta</taxon>
        <taxon>Tracheophyta</taxon>
        <taxon>Spermatophyta</taxon>
        <taxon>Magnoliopsida</taxon>
        <taxon>eudicotyledons</taxon>
        <taxon>Gunneridae</taxon>
        <taxon>Pentapetalae</taxon>
        <taxon>rosids</taxon>
        <taxon>malvids</taxon>
        <taxon>Myrtales</taxon>
        <taxon>Lythraceae</taxon>
        <taxon>Punica</taxon>
    </lineage>
</organism>
<evidence type="ECO:0000313" key="14">
    <source>
        <dbReference type="EMBL" id="OWM75465.1"/>
    </source>
</evidence>
<evidence type="ECO:0000256" key="7">
    <source>
        <dbReference type="ARBA" id="ARBA00022525"/>
    </source>
</evidence>
<evidence type="ECO:0000256" key="4">
    <source>
        <dbReference type="ARBA" id="ARBA00007786"/>
    </source>
</evidence>
<keyword evidence="7" id="KW-0964">Secreted</keyword>
<dbReference type="Gene3D" id="1.20.140.40">
    <property type="entry name" value="Invertase/pectin methylesterase inhibitor family protein"/>
    <property type="match status" value="1"/>
</dbReference>
<evidence type="ECO:0000256" key="9">
    <source>
        <dbReference type="ARBA" id="ARBA00023085"/>
    </source>
</evidence>
<dbReference type="UniPathway" id="UPA00545">
    <property type="reaction ID" value="UER00823"/>
</dbReference>
<dbReference type="FunFam" id="2.160.20.10:FF:000029">
    <property type="entry name" value="Pectinesterase 4"/>
    <property type="match status" value="1"/>
</dbReference>
<dbReference type="InterPro" id="IPR012334">
    <property type="entry name" value="Pectin_lyas_fold"/>
</dbReference>
<evidence type="ECO:0000256" key="3">
    <source>
        <dbReference type="ARBA" id="ARBA00006027"/>
    </source>
</evidence>
<dbReference type="NCBIfam" id="TIGR01614">
    <property type="entry name" value="PME_inhib"/>
    <property type="match status" value="1"/>
</dbReference>
<comment type="caution">
    <text evidence="14">The sequence shown here is derived from an EMBL/GenBank/DDBJ whole genome shotgun (WGS) entry which is preliminary data.</text>
</comment>
<proteinExistence type="inferred from homology"/>
<evidence type="ECO:0000256" key="5">
    <source>
        <dbReference type="ARBA" id="ARBA00013229"/>
    </source>
</evidence>
<feature type="active site" evidence="11">
    <location>
        <position position="426"/>
    </location>
</feature>
<evidence type="ECO:0000256" key="11">
    <source>
        <dbReference type="PROSITE-ProRule" id="PRU10040"/>
    </source>
</evidence>
<dbReference type="Pfam" id="PF01095">
    <property type="entry name" value="Pectinesterase"/>
    <property type="match status" value="1"/>
</dbReference>
<evidence type="ECO:0000256" key="8">
    <source>
        <dbReference type="ARBA" id="ARBA00022801"/>
    </source>
</evidence>
<dbReference type="GO" id="GO:0030599">
    <property type="term" value="F:pectinesterase activity"/>
    <property type="evidence" value="ECO:0007669"/>
    <property type="project" value="UniProtKB-UniRule"/>
</dbReference>
<sequence length="588" mass="64655">MGAKIVVSAVSIILVVGVAIGVVVTVHKNGSSSGSDKLSPQMKAISSMCDPTSYKEVCMQTLSSATNNGTTDPKELIKASINLIANNVQSSLNATKSLLASVNDPNIKWSLENCHKLHETASERLQKAIAAVTDSDLTGLGDRAAQVQNWLNPVISNTVTCIDELDDSPAKEQIKSIASNINKITDNALAILGELPKVLAAFDIKLNLTSFQTSRRLLQEDASTEYPSWFPVSDRKLMARGKRGGHPTGPRAVGIAPNAVVAQDGSGQFRTLADALNAYPKGHKGRYVVYVKAGVYQEFYVLTKEKVNVFIYGDGARRTIITGDKSVIKSHLKTSQTPTFGKFITHTHTHTHTYISRIYNYICDERSMDIGFTNTAGPDGEQAVALRVNADMCAFFSVRIDGYQDSLYVQSGLQFYRNCVISGTVDFIFGDSSTIIQNSLIIIRKGRKGNQNTVTAPGNEEQHETTALVLHNCRIVPEQLLVPEKFVIKSYLGRPWKKYAKSIIMETEIGDFIQPAGYLSWNGDQTGYFGEYGNRGPGADTSRRVNWRGFKIMGKADAEQYTVQRYLNVKVPWVRFTGIKYIPGLFRP</sequence>
<keyword evidence="6" id="KW-0134">Cell wall</keyword>
<comment type="subcellular location">
    <subcellularLocation>
        <location evidence="1">Secreted</location>
        <location evidence="1">Cell wall</location>
    </subcellularLocation>
</comment>
<dbReference type="InterPro" id="IPR006501">
    <property type="entry name" value="Pectinesterase_inhib_dom"/>
</dbReference>
<evidence type="ECO:0000256" key="10">
    <source>
        <dbReference type="ARBA" id="ARBA00023316"/>
    </source>
</evidence>
<evidence type="ECO:0000256" key="6">
    <source>
        <dbReference type="ARBA" id="ARBA00022512"/>
    </source>
</evidence>
<keyword evidence="8 12" id="KW-0378">Hydrolase</keyword>
<dbReference type="InterPro" id="IPR011050">
    <property type="entry name" value="Pectin_lyase_fold/virulence"/>
</dbReference>
<comment type="pathway">
    <text evidence="2 12">Glycan metabolism; pectin degradation; 2-dehydro-3-deoxy-D-gluconate from pectin: step 1/5.</text>
</comment>